<evidence type="ECO:0000313" key="2">
    <source>
        <dbReference type="EMBL" id="EYU21573.1"/>
    </source>
</evidence>
<dbReference type="Proteomes" id="UP000030748">
    <property type="component" value="Unassembled WGS sequence"/>
</dbReference>
<evidence type="ECO:0008006" key="4">
    <source>
        <dbReference type="Google" id="ProtNLM"/>
    </source>
</evidence>
<gene>
    <name evidence="2" type="ORF">MIMGU_mgv1a024131mg</name>
</gene>
<feature type="chain" id="PRO_5001503805" description="EGF-like domain-containing protein" evidence="1">
    <location>
        <begin position="36"/>
        <end position="172"/>
    </location>
</feature>
<evidence type="ECO:0000256" key="1">
    <source>
        <dbReference type="SAM" id="SignalP"/>
    </source>
</evidence>
<feature type="non-terminal residue" evidence="2">
    <location>
        <position position="172"/>
    </location>
</feature>
<keyword evidence="3" id="KW-1185">Reference proteome</keyword>
<dbReference type="PANTHER" id="PTHR33881">
    <property type="entry name" value="NEUROGENIC LOCUS NOTCH-LIKE PROTEIN"/>
    <property type="match status" value="1"/>
</dbReference>
<accession>A0A022Q2Y9</accession>
<dbReference type="STRING" id="4155.A0A022Q2Y9"/>
<organism evidence="2 3">
    <name type="scientific">Erythranthe guttata</name>
    <name type="common">Yellow monkey flower</name>
    <name type="synonym">Mimulus guttatus</name>
    <dbReference type="NCBI Taxonomy" id="4155"/>
    <lineage>
        <taxon>Eukaryota</taxon>
        <taxon>Viridiplantae</taxon>
        <taxon>Streptophyta</taxon>
        <taxon>Embryophyta</taxon>
        <taxon>Tracheophyta</taxon>
        <taxon>Spermatophyta</taxon>
        <taxon>Magnoliopsida</taxon>
        <taxon>eudicotyledons</taxon>
        <taxon>Gunneridae</taxon>
        <taxon>Pentapetalae</taxon>
        <taxon>asterids</taxon>
        <taxon>lamiids</taxon>
        <taxon>Lamiales</taxon>
        <taxon>Phrymaceae</taxon>
        <taxon>Erythranthe</taxon>
    </lineage>
</organism>
<reference evidence="2 3" key="1">
    <citation type="journal article" date="2013" name="Proc. Natl. Acad. Sci. U.S.A.">
        <title>Fine-scale variation in meiotic recombination in Mimulus inferred from population shotgun sequencing.</title>
        <authorList>
            <person name="Hellsten U."/>
            <person name="Wright K.M."/>
            <person name="Jenkins J."/>
            <person name="Shu S."/>
            <person name="Yuan Y."/>
            <person name="Wessler S.R."/>
            <person name="Schmutz J."/>
            <person name="Willis J.H."/>
            <person name="Rokhsar D.S."/>
        </authorList>
    </citation>
    <scope>NUCLEOTIDE SEQUENCE [LARGE SCALE GENOMIC DNA]</scope>
    <source>
        <strain evidence="3">cv. DUN x IM62</strain>
    </source>
</reference>
<name>A0A022Q2Y9_ERYGU</name>
<proteinExistence type="predicted"/>
<dbReference type="AlphaFoldDB" id="A0A022Q2Y9"/>
<dbReference type="EMBL" id="KI632223">
    <property type="protein sequence ID" value="EYU21573.1"/>
    <property type="molecule type" value="Genomic_DNA"/>
</dbReference>
<evidence type="ECO:0000313" key="3">
    <source>
        <dbReference type="Proteomes" id="UP000030748"/>
    </source>
</evidence>
<dbReference type="eggNOG" id="ENOG502S1UC">
    <property type="taxonomic scope" value="Eukaryota"/>
</dbReference>
<protein>
    <recommendedName>
        <fullName evidence="4">EGF-like domain-containing protein</fullName>
    </recommendedName>
</protein>
<keyword evidence="1" id="KW-0732">Signal</keyword>
<feature type="signal peptide" evidence="1">
    <location>
        <begin position="1"/>
        <end position="35"/>
    </location>
</feature>
<dbReference type="PANTHER" id="PTHR33881:SF17">
    <property type="entry name" value="EGF-LIKE DOMAIN-CONTAINING PROTEIN"/>
    <property type="match status" value="1"/>
</dbReference>
<sequence length="172" mass="18420">MAFYNLKYFAPTPFLFHLLFFFAVLLVRLPIHAQGDVCANVNCVSGKCVPYNGSILGFDCDCYPGWKKPELLNITFPSCILPNCTLNFGCGNTATPLPPPPPINPFDPCNLVWCGEGSCVVNGTGHYCQCNQGSSNLFSNTSLPCVKQCSFGADCSGLGLGPHTPPPPPPTN</sequence>